<name>A0ABT8VRK6_9FLAO</name>
<dbReference type="InterPro" id="IPR029052">
    <property type="entry name" value="Metallo-depent_PP-like"/>
</dbReference>
<dbReference type="SUPFAM" id="SSF56300">
    <property type="entry name" value="Metallo-dependent phosphatases"/>
    <property type="match status" value="1"/>
</dbReference>
<feature type="domain" description="Calcineurin-like phosphoesterase" evidence="1">
    <location>
        <begin position="30"/>
        <end position="151"/>
    </location>
</feature>
<reference evidence="2" key="1">
    <citation type="submission" date="2023-07" db="EMBL/GenBank/DDBJ databases">
        <title>Wenyingzhuangia sp. chi5 genome sequencing and assembly.</title>
        <authorList>
            <person name="Park S."/>
        </authorList>
    </citation>
    <scope>NUCLEOTIDE SEQUENCE</scope>
    <source>
        <strain evidence="2">Chi5</strain>
    </source>
</reference>
<comment type="caution">
    <text evidence="2">The sequence shown here is derived from an EMBL/GenBank/DDBJ whole genome shotgun (WGS) entry which is preliminary data.</text>
</comment>
<dbReference type="Gene3D" id="3.60.21.10">
    <property type="match status" value="2"/>
</dbReference>
<accession>A0ABT8VRK6</accession>
<dbReference type="RefSeq" id="WP_302883862.1">
    <property type="nucleotide sequence ID" value="NZ_JAUMIT010000003.1"/>
</dbReference>
<proteinExistence type="predicted"/>
<keyword evidence="3" id="KW-1185">Reference proteome</keyword>
<dbReference type="Pfam" id="PF00149">
    <property type="entry name" value="Metallophos"/>
    <property type="match status" value="1"/>
</dbReference>
<dbReference type="PROSITE" id="PS51257">
    <property type="entry name" value="PROKAR_LIPOPROTEIN"/>
    <property type="match status" value="1"/>
</dbReference>
<protein>
    <submittedName>
        <fullName evidence="2">Metallophosphoesterase</fullName>
    </submittedName>
</protein>
<gene>
    <name evidence="2" type="ORF">QVZ41_07070</name>
</gene>
<dbReference type="EMBL" id="JAUMIT010000003">
    <property type="protein sequence ID" value="MDO3694605.1"/>
    <property type="molecule type" value="Genomic_DNA"/>
</dbReference>
<dbReference type="InterPro" id="IPR004843">
    <property type="entry name" value="Calcineurin-like_PHP"/>
</dbReference>
<organism evidence="2 3">
    <name type="scientific">Wenyingzhuangia gilva</name>
    <dbReference type="NCBI Taxonomy" id="3057677"/>
    <lineage>
        <taxon>Bacteria</taxon>
        <taxon>Pseudomonadati</taxon>
        <taxon>Bacteroidota</taxon>
        <taxon>Flavobacteriia</taxon>
        <taxon>Flavobacteriales</taxon>
        <taxon>Flavobacteriaceae</taxon>
        <taxon>Wenyingzhuangia</taxon>
    </lineage>
</organism>
<evidence type="ECO:0000313" key="2">
    <source>
        <dbReference type="EMBL" id="MDO3694605.1"/>
    </source>
</evidence>
<evidence type="ECO:0000313" key="3">
    <source>
        <dbReference type="Proteomes" id="UP001168642"/>
    </source>
</evidence>
<sequence length="615" mass="70518">MIRFLSFITIVVLLFSCKPAPENKESNPLQIAFLSDVHLLDIYGEFSDNTYRGVLNPATQKYTLARTMQSQLESTRLFNENYFAFKAALNDVVKRGVKYVALPGDFSDDGQLVNIRGLKNILQEYSQKYNINFILTTGNHDPVRPFYQDAGKKDFLGKGGKSQAIFSKEELYPSKEEKALPIIITKDIARLGYQGILKELKDFGFYPKKTTTYWESPFTPYNYQEYTYDKALTYSDISFRTYKIQPTNAEVPDLSYLTEFGDDLWFLAIDANVYVPKGEETSYDPVNFDGASTGYNNVLTHKEHLLTWIKSVTERAEKLGKKLIVFSHFPTIDFNDDATEDMKTLFGKDKMQMQRVPNEEVAKVLADAGVKVHFGGHMHINDTGLRKFKDGNGLVNIQIPSLAAYIPAYKLLTLKNKGVFEIETIVLDSVADFKTLFPLYQQEHDYLVKTNQPHIWDSAILNANTYKEFTAWHLKELVRLRFLKNDWPQEFKNLLINATGQDLIQVAKENNADIKTFEVKLKDQNISIEVFKDWTGLDMIHDFYKFKSADKLAITDVGQVRLKQYTLICDLFKSSNHANLKLWGSIFVKFCNGQPANHFEIDTQSSTITSINPLY</sequence>
<evidence type="ECO:0000259" key="1">
    <source>
        <dbReference type="Pfam" id="PF00149"/>
    </source>
</evidence>
<dbReference type="Proteomes" id="UP001168642">
    <property type="component" value="Unassembled WGS sequence"/>
</dbReference>